<gene>
    <name evidence="2" type="ORF">PMAYCL1PPCAC_19734</name>
</gene>
<proteinExistence type="predicted"/>
<evidence type="ECO:0000313" key="3">
    <source>
        <dbReference type="Proteomes" id="UP001328107"/>
    </source>
</evidence>
<evidence type="ECO:0000256" key="1">
    <source>
        <dbReference type="SAM" id="MobiDB-lite"/>
    </source>
</evidence>
<reference evidence="3" key="1">
    <citation type="submission" date="2022-10" db="EMBL/GenBank/DDBJ databases">
        <title>Genome assembly of Pristionchus species.</title>
        <authorList>
            <person name="Yoshida K."/>
            <person name="Sommer R.J."/>
        </authorList>
    </citation>
    <scope>NUCLEOTIDE SEQUENCE [LARGE SCALE GENOMIC DNA]</scope>
    <source>
        <strain evidence="3">RS5460</strain>
    </source>
</reference>
<name>A0AAN5CSG7_9BILA</name>
<protein>
    <submittedName>
        <fullName evidence="2">Uncharacterized protein</fullName>
    </submittedName>
</protein>
<feature type="region of interest" description="Disordered" evidence="1">
    <location>
        <begin position="39"/>
        <end position="83"/>
    </location>
</feature>
<feature type="non-terminal residue" evidence="2">
    <location>
        <position position="1"/>
    </location>
</feature>
<comment type="caution">
    <text evidence="2">The sequence shown here is derived from an EMBL/GenBank/DDBJ whole genome shotgun (WGS) entry which is preliminary data.</text>
</comment>
<feature type="non-terminal residue" evidence="2">
    <location>
        <position position="83"/>
    </location>
</feature>
<organism evidence="2 3">
    <name type="scientific">Pristionchus mayeri</name>
    <dbReference type="NCBI Taxonomy" id="1317129"/>
    <lineage>
        <taxon>Eukaryota</taxon>
        <taxon>Metazoa</taxon>
        <taxon>Ecdysozoa</taxon>
        <taxon>Nematoda</taxon>
        <taxon>Chromadorea</taxon>
        <taxon>Rhabditida</taxon>
        <taxon>Rhabditina</taxon>
        <taxon>Diplogasteromorpha</taxon>
        <taxon>Diplogasteroidea</taxon>
        <taxon>Neodiplogasteridae</taxon>
        <taxon>Pristionchus</taxon>
    </lineage>
</organism>
<dbReference type="AlphaFoldDB" id="A0AAN5CSG7"/>
<accession>A0AAN5CSG7</accession>
<sequence>DGFTDDDDWVYENSGAFRVVEGTFHNETKDGKIRISVDAKAQDGVRHSHYAEQYRPRQHRETAETQKNDTESQGKLAEKEKAS</sequence>
<evidence type="ECO:0000313" key="2">
    <source>
        <dbReference type="EMBL" id="GMR49539.1"/>
    </source>
</evidence>
<keyword evidence="3" id="KW-1185">Reference proteome</keyword>
<dbReference type="Proteomes" id="UP001328107">
    <property type="component" value="Unassembled WGS sequence"/>
</dbReference>
<dbReference type="EMBL" id="BTRK01000004">
    <property type="protein sequence ID" value="GMR49539.1"/>
    <property type="molecule type" value="Genomic_DNA"/>
</dbReference>